<dbReference type="EMBL" id="BPLR01017018">
    <property type="protein sequence ID" value="GIY88070.1"/>
    <property type="molecule type" value="Genomic_DNA"/>
</dbReference>
<name>A0AAV4X1L7_CAEEX</name>
<comment type="caution">
    <text evidence="1">The sequence shown here is derived from an EMBL/GenBank/DDBJ whole genome shotgun (WGS) entry which is preliminary data.</text>
</comment>
<dbReference type="Proteomes" id="UP001054945">
    <property type="component" value="Unassembled WGS sequence"/>
</dbReference>
<reference evidence="1 2" key="1">
    <citation type="submission" date="2021-06" db="EMBL/GenBank/DDBJ databases">
        <title>Caerostris extrusa draft genome.</title>
        <authorList>
            <person name="Kono N."/>
            <person name="Arakawa K."/>
        </authorList>
    </citation>
    <scope>NUCLEOTIDE SEQUENCE [LARGE SCALE GENOMIC DNA]</scope>
</reference>
<organism evidence="1 2">
    <name type="scientific">Caerostris extrusa</name>
    <name type="common">Bark spider</name>
    <name type="synonym">Caerostris bankana</name>
    <dbReference type="NCBI Taxonomy" id="172846"/>
    <lineage>
        <taxon>Eukaryota</taxon>
        <taxon>Metazoa</taxon>
        <taxon>Ecdysozoa</taxon>
        <taxon>Arthropoda</taxon>
        <taxon>Chelicerata</taxon>
        <taxon>Arachnida</taxon>
        <taxon>Araneae</taxon>
        <taxon>Araneomorphae</taxon>
        <taxon>Entelegynae</taxon>
        <taxon>Araneoidea</taxon>
        <taxon>Araneidae</taxon>
        <taxon>Caerostris</taxon>
    </lineage>
</organism>
<sequence length="140" mass="15667">MSLDCTYRPGLFDESDNWTHCTERCLSSVGIPFLWEGKKRKGNARNRTKFNKEGANFDASAKKDCHQTSSCRKHSPQKFSSGVLFSFPFAPKRDLPGEQLARSEIESSSCPPFCNLLSIPNDLCKNRIGFPVPLIFDAGC</sequence>
<accession>A0AAV4X1L7</accession>
<evidence type="ECO:0000313" key="2">
    <source>
        <dbReference type="Proteomes" id="UP001054945"/>
    </source>
</evidence>
<gene>
    <name evidence="1" type="ORF">CEXT_779271</name>
</gene>
<dbReference type="AlphaFoldDB" id="A0AAV4X1L7"/>
<proteinExistence type="predicted"/>
<evidence type="ECO:0000313" key="1">
    <source>
        <dbReference type="EMBL" id="GIY88070.1"/>
    </source>
</evidence>
<protein>
    <submittedName>
        <fullName evidence="1">Uncharacterized protein</fullName>
    </submittedName>
</protein>
<keyword evidence="2" id="KW-1185">Reference proteome</keyword>